<evidence type="ECO:0000259" key="6">
    <source>
        <dbReference type="Pfam" id="PF23186"/>
    </source>
</evidence>
<dbReference type="PANTHER" id="PTHR45875:SF1">
    <property type="entry name" value="METHYLTRANSFERASE N6AMT1"/>
    <property type="match status" value="1"/>
</dbReference>
<feature type="domain" description="Methyltransferase small" evidence="5">
    <location>
        <begin position="154"/>
        <end position="247"/>
    </location>
</feature>
<evidence type="ECO:0000313" key="9">
    <source>
        <dbReference type="Proteomes" id="UP001296706"/>
    </source>
</evidence>
<reference evidence="8 9" key="1">
    <citation type="submission" date="2020-04" db="EMBL/GenBank/DDBJ databases">
        <authorList>
            <person name="Klaysubun C."/>
            <person name="Duangmal K."/>
            <person name="Lipun K."/>
        </authorList>
    </citation>
    <scope>NUCLEOTIDE SEQUENCE [LARGE SCALE GENOMIC DNA]</scope>
    <source>
        <strain evidence="8 9">JCM 11839</strain>
    </source>
</reference>
<dbReference type="Pfam" id="PF25004">
    <property type="entry name" value="DUF7782"/>
    <property type="match status" value="1"/>
</dbReference>
<organism evidence="8 9">
    <name type="scientific">Pseudonocardia xinjiangensis</name>
    <dbReference type="NCBI Taxonomy" id="75289"/>
    <lineage>
        <taxon>Bacteria</taxon>
        <taxon>Bacillati</taxon>
        <taxon>Actinomycetota</taxon>
        <taxon>Actinomycetes</taxon>
        <taxon>Pseudonocardiales</taxon>
        <taxon>Pseudonocardiaceae</taxon>
        <taxon>Pseudonocardia</taxon>
    </lineage>
</organism>
<dbReference type="InterPro" id="IPR002052">
    <property type="entry name" value="DNA_methylase_N6_adenine_CS"/>
</dbReference>
<dbReference type="InterPro" id="IPR007848">
    <property type="entry name" value="Small_mtfrase_dom"/>
</dbReference>
<dbReference type="PANTHER" id="PTHR45875">
    <property type="entry name" value="METHYLTRANSFERASE N6AMT1"/>
    <property type="match status" value="1"/>
</dbReference>
<evidence type="ECO:0000313" key="8">
    <source>
        <dbReference type="EMBL" id="NMH78372.1"/>
    </source>
</evidence>
<proteinExistence type="inferred from homology"/>
<dbReference type="CDD" id="cd02440">
    <property type="entry name" value="AdoMet_MTases"/>
    <property type="match status" value="1"/>
</dbReference>
<sequence>MLPHLSPATADALRTALLRAGYTTDGVRALLGQSAHAALGRGEVEPAFRSSRDGGELGVLVRLLLLGAVEPDAAVAAALAPLAPADAAAAGLLRAVPGGWAAALDLRPYGDTSDADISGGDPSGGAADGGADWWVLSDLDQRRQERDHVTGVGAASLTLAAATPRRAVGSLLDLGTGCGVQALHATRHARAVTGTDLAPRALAMARATFALNGLDVELLEGPWLEPVAGRRFDQIVSNPPFVPGPARVDYVYRDSGQDGDAALAALLRALPEHLEPGGVAQLLGSWLHVRGEDWPDRVRSWLPAGVDAWVVQREVADPALHVGTWQRDAGLDLTSPAAREQAAAWLDWMERARVEAVGFGFVTLRRPGGARRDGESTVVFEDLPGDVEDPLGPEVEGWLDRVDWLHAHADDRALLGARLAVAPSVVLETYAEPGTEGWTEVGSAVARLDGPRWRHEVDGPAAALLAGCQGALPLGELVELLAFAHDRPTDELAAAALPAVREFVRHGVLLPAPEPGR</sequence>
<evidence type="ECO:0000259" key="5">
    <source>
        <dbReference type="Pfam" id="PF05175"/>
    </source>
</evidence>
<dbReference type="EMBL" id="JAAXKY010000042">
    <property type="protein sequence ID" value="NMH78372.1"/>
    <property type="molecule type" value="Genomic_DNA"/>
</dbReference>
<evidence type="ECO:0000256" key="4">
    <source>
        <dbReference type="ARBA" id="ARBA00022691"/>
    </source>
</evidence>
<dbReference type="Gene3D" id="3.40.50.150">
    <property type="entry name" value="Vaccinia Virus protein VP39"/>
    <property type="match status" value="1"/>
</dbReference>
<protein>
    <submittedName>
        <fullName evidence="8">Methyltransferase</fullName>
    </submittedName>
</protein>
<evidence type="ECO:0000256" key="2">
    <source>
        <dbReference type="ARBA" id="ARBA00022603"/>
    </source>
</evidence>
<keyword evidence="9" id="KW-1185">Reference proteome</keyword>
<dbReference type="Pfam" id="PF23186">
    <property type="entry name" value="DUF7059"/>
    <property type="match status" value="1"/>
</dbReference>
<keyword evidence="4" id="KW-0949">S-adenosyl-L-methionine</keyword>
<dbReference type="PROSITE" id="PS00092">
    <property type="entry name" value="N6_MTASE"/>
    <property type="match status" value="1"/>
</dbReference>
<dbReference type="RefSeq" id="WP_169396445.1">
    <property type="nucleotide sequence ID" value="NZ_BAAAJH010000047.1"/>
</dbReference>
<name>A0ABX1RDA9_9PSEU</name>
<gene>
    <name evidence="8" type="ORF">HF577_14915</name>
</gene>
<dbReference type="Pfam" id="PF05175">
    <property type="entry name" value="MTS"/>
    <property type="match status" value="1"/>
</dbReference>
<evidence type="ECO:0000256" key="3">
    <source>
        <dbReference type="ARBA" id="ARBA00022679"/>
    </source>
</evidence>
<dbReference type="Proteomes" id="UP001296706">
    <property type="component" value="Unassembled WGS sequence"/>
</dbReference>
<accession>A0ABX1RDA9</accession>
<dbReference type="GO" id="GO:0032259">
    <property type="term" value="P:methylation"/>
    <property type="evidence" value="ECO:0007669"/>
    <property type="project" value="UniProtKB-KW"/>
</dbReference>
<evidence type="ECO:0000256" key="1">
    <source>
        <dbReference type="ARBA" id="ARBA00006149"/>
    </source>
</evidence>
<dbReference type="GO" id="GO:0008168">
    <property type="term" value="F:methyltransferase activity"/>
    <property type="evidence" value="ECO:0007669"/>
    <property type="project" value="UniProtKB-KW"/>
</dbReference>
<feature type="domain" description="DUF7782" evidence="7">
    <location>
        <begin position="397"/>
        <end position="511"/>
    </location>
</feature>
<keyword evidence="3" id="KW-0808">Transferase</keyword>
<feature type="domain" description="DUF7059" evidence="6">
    <location>
        <begin position="19"/>
        <end position="102"/>
    </location>
</feature>
<keyword evidence="2 8" id="KW-0489">Methyltransferase</keyword>
<dbReference type="InterPro" id="IPR052190">
    <property type="entry name" value="Euk-Arch_PrmC-MTase"/>
</dbReference>
<dbReference type="InterPro" id="IPR056684">
    <property type="entry name" value="DUF7782"/>
</dbReference>
<dbReference type="InterPro" id="IPR055487">
    <property type="entry name" value="DUF7059"/>
</dbReference>
<comment type="caution">
    <text evidence="8">The sequence shown here is derived from an EMBL/GenBank/DDBJ whole genome shotgun (WGS) entry which is preliminary data.</text>
</comment>
<comment type="similarity">
    <text evidence="1">Belongs to the eukaryotic/archaeal PrmC-related family.</text>
</comment>
<dbReference type="InterPro" id="IPR029063">
    <property type="entry name" value="SAM-dependent_MTases_sf"/>
</dbReference>
<evidence type="ECO:0000259" key="7">
    <source>
        <dbReference type="Pfam" id="PF25004"/>
    </source>
</evidence>
<dbReference type="SUPFAM" id="SSF53335">
    <property type="entry name" value="S-adenosyl-L-methionine-dependent methyltransferases"/>
    <property type="match status" value="1"/>
</dbReference>